<dbReference type="Gene3D" id="3.40.50.410">
    <property type="entry name" value="von Willebrand factor, type A domain"/>
    <property type="match status" value="1"/>
</dbReference>
<accession>A0ABP6Q8C9</accession>
<dbReference type="InterPro" id="IPR011195">
    <property type="entry name" value="UCP010256"/>
</dbReference>
<name>A0ABP6Q8C9_9ACTN</name>
<evidence type="ECO:0000313" key="3">
    <source>
        <dbReference type="Proteomes" id="UP001501237"/>
    </source>
</evidence>
<dbReference type="PANTHER" id="PTHR39338:SF6">
    <property type="entry name" value="BLL5662 PROTEIN"/>
    <property type="match status" value="1"/>
</dbReference>
<dbReference type="CDD" id="cd00198">
    <property type="entry name" value="vWFA"/>
    <property type="match status" value="1"/>
</dbReference>
<reference evidence="3" key="1">
    <citation type="journal article" date="2019" name="Int. J. Syst. Evol. Microbiol.">
        <title>The Global Catalogue of Microorganisms (GCM) 10K type strain sequencing project: providing services to taxonomists for standard genome sequencing and annotation.</title>
        <authorList>
            <consortium name="The Broad Institute Genomics Platform"/>
            <consortium name="The Broad Institute Genome Sequencing Center for Infectious Disease"/>
            <person name="Wu L."/>
            <person name="Ma J."/>
        </authorList>
    </citation>
    <scope>NUCLEOTIDE SEQUENCE [LARGE SCALE GENOMIC DNA]</scope>
    <source>
        <strain evidence="3">JCM 9377</strain>
    </source>
</reference>
<organism evidence="2 3">
    <name type="scientific">Actinocorallia longicatena</name>
    <dbReference type="NCBI Taxonomy" id="111803"/>
    <lineage>
        <taxon>Bacteria</taxon>
        <taxon>Bacillati</taxon>
        <taxon>Actinomycetota</taxon>
        <taxon>Actinomycetes</taxon>
        <taxon>Streptosporangiales</taxon>
        <taxon>Thermomonosporaceae</taxon>
        <taxon>Actinocorallia</taxon>
    </lineage>
</organism>
<dbReference type="EMBL" id="BAAAUV010000005">
    <property type="protein sequence ID" value="GAA3207402.1"/>
    <property type="molecule type" value="Genomic_DNA"/>
</dbReference>
<dbReference type="PANTHER" id="PTHR39338">
    <property type="entry name" value="BLL5662 PROTEIN-RELATED"/>
    <property type="match status" value="1"/>
</dbReference>
<protein>
    <submittedName>
        <fullName evidence="2">VWA domain-containing protein</fullName>
    </submittedName>
</protein>
<gene>
    <name evidence="2" type="ORF">GCM10010468_23560</name>
</gene>
<dbReference type="Pfam" id="PF05762">
    <property type="entry name" value="VWA_CoxE"/>
    <property type="match status" value="1"/>
</dbReference>
<feature type="region of interest" description="Disordered" evidence="1">
    <location>
        <begin position="86"/>
        <end position="126"/>
    </location>
</feature>
<proteinExistence type="predicted"/>
<comment type="caution">
    <text evidence="2">The sequence shown here is derived from an EMBL/GenBank/DDBJ whole genome shotgun (WGS) entry which is preliminary data.</text>
</comment>
<sequence>MGAGPDSRLVARAQDHLFGFLRALRTRGVGVPAGKQLDFLSGVELLAPSTTGRLYWIAVATLVTARSDLPAFDEVFHRYFGTAEDAVVTADEPPGETEDDRGEPGPAESGDEPGDLAAAQAGGPGLEASTSRLDAVRVFAPTGAPAHALLRLIRRELPAAVPGVRSRRHRRGGRGVRLDLRAICRASRRTQGEFVHLYWRHRPPRRRRVLLLIDVSGSMKRYSPDLLRFAHAVVASCDRAEVFTFGTRLTRVTSTLRDPGVDTALASLARLVLDADGGTLIGENLRAFLGDDRFVTMARGALVLVLSDGLERGDCAAMAGAVHRLARLSHRLDWWSPPACHPDYRPLTRGMSAILGDLDALTGVRDLETALAAVREGFAHAPTNREKSRVRVLG</sequence>
<evidence type="ECO:0000313" key="2">
    <source>
        <dbReference type="EMBL" id="GAA3207402.1"/>
    </source>
</evidence>
<dbReference type="Proteomes" id="UP001501237">
    <property type="component" value="Unassembled WGS sequence"/>
</dbReference>
<dbReference type="InterPro" id="IPR036465">
    <property type="entry name" value="vWFA_dom_sf"/>
</dbReference>
<evidence type="ECO:0000256" key="1">
    <source>
        <dbReference type="SAM" id="MobiDB-lite"/>
    </source>
</evidence>
<dbReference type="InterPro" id="IPR008912">
    <property type="entry name" value="Uncharacterised_CoxE"/>
</dbReference>
<keyword evidence="3" id="KW-1185">Reference proteome</keyword>
<dbReference type="PIRSF" id="PIRSF010256">
    <property type="entry name" value="CoxE_vWa"/>
    <property type="match status" value="1"/>
</dbReference>
<dbReference type="SUPFAM" id="SSF53300">
    <property type="entry name" value="vWA-like"/>
    <property type="match status" value="1"/>
</dbReference>